<protein>
    <submittedName>
        <fullName evidence="4">GNAT family N-acetyltransferase</fullName>
    </submittedName>
</protein>
<proteinExistence type="predicted"/>
<reference evidence="4 5" key="1">
    <citation type="submission" date="2022-03" db="EMBL/GenBank/DDBJ databases">
        <title>Hymenobactersp. isolated from the air.</title>
        <authorList>
            <person name="Won M."/>
            <person name="Kwon S.-W."/>
        </authorList>
    </citation>
    <scope>NUCLEOTIDE SEQUENCE [LARGE SCALE GENOMIC DNA]</scope>
    <source>
        <strain evidence="4 5">KACC 21982</strain>
    </source>
</reference>
<evidence type="ECO:0000256" key="1">
    <source>
        <dbReference type="ARBA" id="ARBA00022679"/>
    </source>
</evidence>
<keyword evidence="2" id="KW-0012">Acyltransferase</keyword>
<evidence type="ECO:0000256" key="2">
    <source>
        <dbReference type="ARBA" id="ARBA00023315"/>
    </source>
</evidence>
<sequence length="172" mass="19554">MSAFVPAAITIRPAALADIPTIIELAEATWEPTYRFIISKEQIDYMYRVIYTPASLQRQMTADQHTFLLLYTEDQPAGFASFSQLPVEGNIFKLQKIYVLPSHQGQGLGQHLIAAVEEASRAAGGHALELNVNRHNPALAFYERQGFSRNREEDIPIGPFWMNDYIMRKELR</sequence>
<feature type="domain" description="N-acetyltransferase" evidence="3">
    <location>
        <begin position="9"/>
        <end position="172"/>
    </location>
</feature>
<dbReference type="PROSITE" id="PS51186">
    <property type="entry name" value="GNAT"/>
    <property type="match status" value="1"/>
</dbReference>
<dbReference type="EMBL" id="CP094669">
    <property type="protein sequence ID" value="UOG76155.1"/>
    <property type="molecule type" value="Genomic_DNA"/>
</dbReference>
<dbReference type="PANTHER" id="PTHR43877">
    <property type="entry name" value="AMINOALKYLPHOSPHONATE N-ACETYLTRANSFERASE-RELATED-RELATED"/>
    <property type="match status" value="1"/>
</dbReference>
<keyword evidence="5" id="KW-1185">Reference proteome</keyword>
<evidence type="ECO:0000313" key="4">
    <source>
        <dbReference type="EMBL" id="UOG76155.1"/>
    </source>
</evidence>
<dbReference type="SUPFAM" id="SSF55729">
    <property type="entry name" value="Acyl-CoA N-acyltransferases (Nat)"/>
    <property type="match status" value="1"/>
</dbReference>
<dbReference type="InterPro" id="IPR050832">
    <property type="entry name" value="Bact_Acetyltransf"/>
</dbReference>
<dbReference type="PANTHER" id="PTHR43877:SF2">
    <property type="entry name" value="AMINOALKYLPHOSPHONATE N-ACETYLTRANSFERASE-RELATED"/>
    <property type="match status" value="1"/>
</dbReference>
<gene>
    <name evidence="4" type="ORF">MTX78_06045</name>
</gene>
<evidence type="ECO:0000259" key="3">
    <source>
        <dbReference type="PROSITE" id="PS51186"/>
    </source>
</evidence>
<dbReference type="InterPro" id="IPR016181">
    <property type="entry name" value="Acyl_CoA_acyltransferase"/>
</dbReference>
<dbReference type="Pfam" id="PF13673">
    <property type="entry name" value="Acetyltransf_10"/>
    <property type="match status" value="1"/>
</dbReference>
<dbReference type="Proteomes" id="UP000831113">
    <property type="component" value="Chromosome"/>
</dbReference>
<evidence type="ECO:0000313" key="5">
    <source>
        <dbReference type="Proteomes" id="UP000831113"/>
    </source>
</evidence>
<dbReference type="Gene3D" id="3.40.630.30">
    <property type="match status" value="1"/>
</dbReference>
<accession>A0ABY4D3S6</accession>
<dbReference type="CDD" id="cd04301">
    <property type="entry name" value="NAT_SF"/>
    <property type="match status" value="1"/>
</dbReference>
<name>A0ABY4D3S6_9BACT</name>
<organism evidence="4 5">
    <name type="scientific">Hymenobacter tibetensis</name>
    <dbReference type="NCBI Taxonomy" id="497967"/>
    <lineage>
        <taxon>Bacteria</taxon>
        <taxon>Pseudomonadati</taxon>
        <taxon>Bacteroidota</taxon>
        <taxon>Cytophagia</taxon>
        <taxon>Cytophagales</taxon>
        <taxon>Hymenobacteraceae</taxon>
        <taxon>Hymenobacter</taxon>
    </lineage>
</organism>
<dbReference type="RefSeq" id="WP_243800810.1">
    <property type="nucleotide sequence ID" value="NZ_CP094669.1"/>
</dbReference>
<dbReference type="InterPro" id="IPR000182">
    <property type="entry name" value="GNAT_dom"/>
</dbReference>
<keyword evidence="1" id="KW-0808">Transferase</keyword>